<dbReference type="AlphaFoldDB" id="A0A559KE73"/>
<sequence length="118" mass="12033">MFQGGSLWAGLIRGSMLQAEDTKNLQKGQMNKTDYAVETTGNVTGAIGVMAGVEYGAVLGTTFMPGVGTVIGAVAGGILGDKLGRTVGHQVGSTVFHSQLGNKLLKPAVVDPVTDVIS</sequence>
<name>A0A559KE73_9BACL</name>
<evidence type="ECO:0000313" key="1">
    <source>
        <dbReference type="EMBL" id="TVY10432.1"/>
    </source>
</evidence>
<dbReference type="PANTHER" id="PTHR21525">
    <property type="entry name" value="MOTILE SPERM PROTEIN"/>
    <property type="match status" value="1"/>
</dbReference>
<gene>
    <name evidence="1" type="ORF">FPZ49_08535</name>
</gene>
<comment type="caution">
    <text evidence="1">The sequence shown here is derived from an EMBL/GenBank/DDBJ whole genome shotgun (WGS) entry which is preliminary data.</text>
</comment>
<dbReference type="Proteomes" id="UP000317036">
    <property type="component" value="Unassembled WGS sequence"/>
</dbReference>
<proteinExistence type="predicted"/>
<dbReference type="RefSeq" id="WP_144845516.1">
    <property type="nucleotide sequence ID" value="NZ_VNJI01000008.1"/>
</dbReference>
<protein>
    <submittedName>
        <fullName evidence="1">Uncharacterized protein</fullName>
    </submittedName>
</protein>
<keyword evidence="2" id="KW-1185">Reference proteome</keyword>
<reference evidence="1 2" key="1">
    <citation type="submission" date="2019-07" db="EMBL/GenBank/DDBJ databases">
        <authorList>
            <person name="Kim J."/>
        </authorList>
    </citation>
    <scope>NUCLEOTIDE SEQUENCE [LARGE SCALE GENOMIC DNA]</scope>
    <source>
        <strain evidence="1 2">JC52</strain>
    </source>
</reference>
<dbReference type="PANTHER" id="PTHR21525:SF9">
    <property type="entry name" value="CHANNEL_COLICIN DOMAIN-CONTAINING PROTEIN"/>
    <property type="match status" value="1"/>
</dbReference>
<dbReference type="OrthoDB" id="2891040at2"/>
<accession>A0A559KE73</accession>
<evidence type="ECO:0000313" key="2">
    <source>
        <dbReference type="Proteomes" id="UP000317036"/>
    </source>
</evidence>
<organism evidence="1 2">
    <name type="scientific">Paenibacillus cremeus</name>
    <dbReference type="NCBI Taxonomy" id="2163881"/>
    <lineage>
        <taxon>Bacteria</taxon>
        <taxon>Bacillati</taxon>
        <taxon>Bacillota</taxon>
        <taxon>Bacilli</taxon>
        <taxon>Bacillales</taxon>
        <taxon>Paenibacillaceae</taxon>
        <taxon>Paenibacillus</taxon>
    </lineage>
</organism>
<dbReference type="EMBL" id="VNJI01000008">
    <property type="protein sequence ID" value="TVY10432.1"/>
    <property type="molecule type" value="Genomic_DNA"/>
</dbReference>